<dbReference type="PANTHER" id="PTHR13832:SF827">
    <property type="entry name" value="PROTEIN PHOSPHATASE 1L"/>
    <property type="match status" value="1"/>
</dbReference>
<reference evidence="3 4" key="1">
    <citation type="submission" date="2013-08" db="EMBL/GenBank/DDBJ databases">
        <title>Intrasporangium oryzae NRRL B-24470.</title>
        <authorList>
            <person name="Liu H."/>
            <person name="Wang G."/>
        </authorList>
    </citation>
    <scope>NUCLEOTIDE SEQUENCE [LARGE SCALE GENOMIC DNA]</scope>
    <source>
        <strain evidence="3 4">NRRL B-24470</strain>
    </source>
</reference>
<dbReference type="GO" id="GO:0004722">
    <property type="term" value="F:protein serine/threonine phosphatase activity"/>
    <property type="evidence" value="ECO:0007669"/>
    <property type="project" value="InterPro"/>
</dbReference>
<dbReference type="EMBL" id="AWSA01000029">
    <property type="protein sequence ID" value="EWT01006.1"/>
    <property type="molecule type" value="Genomic_DNA"/>
</dbReference>
<feature type="domain" description="PPM-type phosphatase" evidence="2">
    <location>
        <begin position="39"/>
        <end position="277"/>
    </location>
</feature>
<dbReference type="Pfam" id="PF13672">
    <property type="entry name" value="PP2C_2"/>
    <property type="match status" value="1"/>
</dbReference>
<evidence type="ECO:0000256" key="1">
    <source>
        <dbReference type="SAM" id="MobiDB-lite"/>
    </source>
</evidence>
<dbReference type="STRING" id="1386089.N865_11830"/>
<protein>
    <submittedName>
        <fullName evidence="3">Serine/threonine protein phosphatase</fullName>
    </submittedName>
</protein>
<organism evidence="3 4">
    <name type="scientific">Intrasporangium oryzae NRRL B-24470</name>
    <dbReference type="NCBI Taxonomy" id="1386089"/>
    <lineage>
        <taxon>Bacteria</taxon>
        <taxon>Bacillati</taxon>
        <taxon>Actinomycetota</taxon>
        <taxon>Actinomycetes</taxon>
        <taxon>Micrococcales</taxon>
        <taxon>Intrasporangiaceae</taxon>
        <taxon>Intrasporangium</taxon>
    </lineage>
</organism>
<dbReference type="InterPro" id="IPR015655">
    <property type="entry name" value="PP2C"/>
</dbReference>
<feature type="compositionally biased region" description="Low complexity" evidence="1">
    <location>
        <begin position="1"/>
        <end position="28"/>
    </location>
</feature>
<dbReference type="SMART" id="SM00331">
    <property type="entry name" value="PP2C_SIG"/>
    <property type="match status" value="1"/>
</dbReference>
<dbReference type="Gene3D" id="3.60.40.10">
    <property type="entry name" value="PPM-type phosphatase domain"/>
    <property type="match status" value="1"/>
</dbReference>
<evidence type="ECO:0000313" key="4">
    <source>
        <dbReference type="Proteomes" id="UP000019489"/>
    </source>
</evidence>
<name>W9G4H1_9MICO</name>
<dbReference type="PROSITE" id="PS51746">
    <property type="entry name" value="PPM_2"/>
    <property type="match status" value="1"/>
</dbReference>
<dbReference type="Proteomes" id="UP000019489">
    <property type="component" value="Unassembled WGS sequence"/>
</dbReference>
<dbReference type="CDD" id="cd00143">
    <property type="entry name" value="PP2Cc"/>
    <property type="match status" value="1"/>
</dbReference>
<dbReference type="InterPro" id="IPR001932">
    <property type="entry name" value="PPM-type_phosphatase-like_dom"/>
</dbReference>
<gene>
    <name evidence="3" type="ORF">N865_11830</name>
</gene>
<dbReference type="OrthoDB" id="9801841at2"/>
<dbReference type="eggNOG" id="COG0631">
    <property type="taxonomic scope" value="Bacteria"/>
</dbReference>
<comment type="caution">
    <text evidence="3">The sequence shown here is derived from an EMBL/GenBank/DDBJ whole genome shotgun (WGS) entry which is preliminary data.</text>
</comment>
<accession>W9G4H1</accession>
<evidence type="ECO:0000259" key="2">
    <source>
        <dbReference type="PROSITE" id="PS51746"/>
    </source>
</evidence>
<feature type="region of interest" description="Disordered" evidence="1">
    <location>
        <begin position="1"/>
        <end position="41"/>
    </location>
</feature>
<dbReference type="SUPFAM" id="SSF81606">
    <property type="entry name" value="PP2C-like"/>
    <property type="match status" value="1"/>
</dbReference>
<dbReference type="SMART" id="SM00332">
    <property type="entry name" value="PP2Cc"/>
    <property type="match status" value="1"/>
</dbReference>
<sequence length="300" mass="30756">MTPDSSGPSGEPSAEPSAAPSAESPADDSAGRSGEPPWSVGVATDVGRVRSHNEDAARAEGGVFVVADGMGGHAAGEVASRIAVDAVAELAGRPDLSVDDLVAQVGEANRRILDSVAEHPARSGMGTTVTGLAVVRGEGGREWAVFNVGDSRTYRFADGRLAQVTVDHSHVQELVDSGIITPEQARWHPGRNVVTRVLGRPALRSVDVWLLPPQPGQVFVLCSDGLSNELTDAEIEGILTEAGGEVLVDAQAVADELVRRAVEAGGRDNVTVVVVATGGAPADAVAPDSEAPREAPTGHA</sequence>
<dbReference type="InterPro" id="IPR036457">
    <property type="entry name" value="PPM-type-like_dom_sf"/>
</dbReference>
<evidence type="ECO:0000313" key="3">
    <source>
        <dbReference type="EMBL" id="EWT01006.1"/>
    </source>
</evidence>
<dbReference type="PANTHER" id="PTHR13832">
    <property type="entry name" value="PROTEIN PHOSPHATASE 2C"/>
    <property type="match status" value="1"/>
</dbReference>
<keyword evidence="4" id="KW-1185">Reference proteome</keyword>
<proteinExistence type="predicted"/>
<dbReference type="AlphaFoldDB" id="W9G4H1"/>
<dbReference type="PATRIC" id="fig|1386089.3.peg.2700"/>